<evidence type="ECO:0000256" key="1">
    <source>
        <dbReference type="SAM" id="MobiDB-lite"/>
    </source>
</evidence>
<feature type="compositionally biased region" description="Basic residues" evidence="1">
    <location>
        <begin position="84"/>
        <end position="98"/>
    </location>
</feature>
<evidence type="ECO:0000313" key="2">
    <source>
        <dbReference type="EMBL" id="OJD32052.1"/>
    </source>
</evidence>
<sequence length="157" mass="17386">MHPAMYPAMHPYTEPEAQAWASWRAGAGARAEQRQQRQRTRQMAKATMQQAESRARAGLLVIVSPRAPSAARSTPHVPRAAAQHCRRSKLPNARRRRVTPPSMLEPSHWRPSPPVCVYPACMAAGYRWLPLATAGYRWLPLATAAAGPLRPGPEPSR</sequence>
<name>A0A1J9RW35_9PEZI</name>
<feature type="region of interest" description="Disordered" evidence="1">
    <location>
        <begin position="67"/>
        <end position="109"/>
    </location>
</feature>
<dbReference type="AlphaFoldDB" id="A0A1J9RW35"/>
<gene>
    <name evidence="2" type="ORF">BKCO1_4200035</name>
</gene>
<protein>
    <submittedName>
        <fullName evidence="2">Uncharacterized protein</fullName>
    </submittedName>
</protein>
<proteinExistence type="predicted"/>
<reference evidence="2 3" key="1">
    <citation type="submission" date="2016-10" db="EMBL/GenBank/DDBJ databases">
        <title>Proteomics and genomics reveal pathogen-plant mechanisms compatible with a hemibiotrophic lifestyle of Diplodia corticola.</title>
        <authorList>
            <person name="Fernandes I."/>
            <person name="De Jonge R."/>
            <person name="Van De Peer Y."/>
            <person name="Devreese B."/>
            <person name="Alves A."/>
            <person name="Esteves A.C."/>
        </authorList>
    </citation>
    <scope>NUCLEOTIDE SEQUENCE [LARGE SCALE GENOMIC DNA]</scope>
    <source>
        <strain evidence="2 3">CBS 112549</strain>
    </source>
</reference>
<dbReference type="EMBL" id="MNUE01000042">
    <property type="protein sequence ID" value="OJD32052.1"/>
    <property type="molecule type" value="Genomic_DNA"/>
</dbReference>
<dbReference type="GeneID" id="31016152"/>
<comment type="caution">
    <text evidence="2">The sequence shown here is derived from an EMBL/GenBank/DDBJ whole genome shotgun (WGS) entry which is preliminary data.</text>
</comment>
<accession>A0A1J9RW35</accession>
<dbReference type="RefSeq" id="XP_020128312.1">
    <property type="nucleotide sequence ID" value="XM_020275891.1"/>
</dbReference>
<dbReference type="Proteomes" id="UP000183809">
    <property type="component" value="Unassembled WGS sequence"/>
</dbReference>
<keyword evidence="3" id="KW-1185">Reference proteome</keyword>
<organism evidence="2 3">
    <name type="scientific">Diplodia corticola</name>
    <dbReference type="NCBI Taxonomy" id="236234"/>
    <lineage>
        <taxon>Eukaryota</taxon>
        <taxon>Fungi</taxon>
        <taxon>Dikarya</taxon>
        <taxon>Ascomycota</taxon>
        <taxon>Pezizomycotina</taxon>
        <taxon>Dothideomycetes</taxon>
        <taxon>Dothideomycetes incertae sedis</taxon>
        <taxon>Botryosphaeriales</taxon>
        <taxon>Botryosphaeriaceae</taxon>
        <taxon>Diplodia</taxon>
    </lineage>
</organism>
<evidence type="ECO:0000313" key="3">
    <source>
        <dbReference type="Proteomes" id="UP000183809"/>
    </source>
</evidence>